<reference evidence="1" key="1">
    <citation type="submission" date="2024-09" db="EMBL/GenBank/DDBJ databases">
        <title>Draft Genome Sequences of Neofusicoccum parvum.</title>
        <authorList>
            <person name="Ashida A."/>
            <person name="Camagna M."/>
            <person name="Tanaka A."/>
            <person name="Takemoto D."/>
        </authorList>
    </citation>
    <scope>NUCLEOTIDE SEQUENCE</scope>
    <source>
        <strain evidence="1">PPO83</strain>
    </source>
</reference>
<gene>
    <name evidence="1" type="primary">g1670</name>
    <name evidence="1" type="ORF">NpPPO83_00001670</name>
</gene>
<dbReference type="EMBL" id="BSXG01000017">
    <property type="protein sequence ID" value="GME25033.1"/>
    <property type="molecule type" value="Genomic_DNA"/>
</dbReference>
<name>A0ACB5RX02_9PEZI</name>
<evidence type="ECO:0000313" key="2">
    <source>
        <dbReference type="Proteomes" id="UP001165186"/>
    </source>
</evidence>
<proteinExistence type="predicted"/>
<accession>A0ACB5RX02</accession>
<organism evidence="1 2">
    <name type="scientific">Neofusicoccum parvum</name>
    <dbReference type="NCBI Taxonomy" id="310453"/>
    <lineage>
        <taxon>Eukaryota</taxon>
        <taxon>Fungi</taxon>
        <taxon>Dikarya</taxon>
        <taxon>Ascomycota</taxon>
        <taxon>Pezizomycotina</taxon>
        <taxon>Dothideomycetes</taxon>
        <taxon>Dothideomycetes incertae sedis</taxon>
        <taxon>Botryosphaeriales</taxon>
        <taxon>Botryosphaeriaceae</taxon>
        <taxon>Neofusicoccum</taxon>
    </lineage>
</organism>
<keyword evidence="2" id="KW-1185">Reference proteome</keyword>
<dbReference type="Proteomes" id="UP001165186">
    <property type="component" value="Unassembled WGS sequence"/>
</dbReference>
<comment type="caution">
    <text evidence="1">The sequence shown here is derived from an EMBL/GenBank/DDBJ whole genome shotgun (WGS) entry which is preliminary data.</text>
</comment>
<protein>
    <submittedName>
        <fullName evidence="1">Transforming acidic coiled-coil-containing protein</fullName>
    </submittedName>
</protein>
<evidence type="ECO:0000313" key="1">
    <source>
        <dbReference type="EMBL" id="GME25033.1"/>
    </source>
</evidence>
<sequence>MSHVLQSSAGASGGGIDVSRMQGSLQDRIILVTHSLGQLKSQVTAQNALLAEKDVLLAERKDLLNERKIQLLELKQENKGLKDELRDVKDQLRIVNDQLRGANEDRRILQMQNVILQRDVQVQMNNIHLIMQGKEPVSDDKPEKKEASQNAPGAPATKQRTPASKMSTPQRAQTSTPADPDVTPTPTKATLARTNMSFTSPSKESMMSTALVPTSPSRNTTTTSASTPRSISKTKSTTFTPGLPSTSPLIAHGSNPILRERASYQTGRSEDPFQNTVSRQPSMMSLNSQSSSSNENLRTTYPKNTRPTSKALASSNWRLPQQQQRNPVPEPASLEDIRNSFAQLLAKIEIWADFYTGTMHTSVRAKEPKTADMVKTLGSLLGNFDMEKVFNKLETRTLLVTSWINRTVLCILFDDNLPEKFLTGDMLARFKELSVLESSTPAHDPARHRDLLTEKAEIVRAAVSAEVPGGWRDAESRKMAAEVCGLLSPIVPTGERAGGCREMAELVGEAVHVACAMRCLPARAWHLAFDVAGARVNTSSMSIRGPIVQGRGEGAGAAVAAAAAAGASLEEEHAVVLGVTPHLVSKLWTPGGVAPEELLKAEVLVAAVGRGFFMHH</sequence>